<dbReference type="EMBL" id="JAVHUL010000005">
    <property type="protein sequence ID" value="MDQ7916540.1"/>
    <property type="molecule type" value="Genomic_DNA"/>
</dbReference>
<feature type="domain" description="Glutamine amidotransferase type-2" evidence="5">
    <location>
        <begin position="80"/>
        <end position="142"/>
    </location>
</feature>
<keyword evidence="7" id="KW-1185">Reference proteome</keyword>
<reference evidence="6 7" key="1">
    <citation type="submission" date="2023-08" db="EMBL/GenBank/DDBJ databases">
        <title>Mesonia sp. MT50, isolated from deep-sea sediment of the Mariana Trench.</title>
        <authorList>
            <person name="Fu H."/>
        </authorList>
    </citation>
    <scope>NUCLEOTIDE SEQUENCE [LARGE SCALE GENOMIC DNA]</scope>
    <source>
        <strain evidence="6 7">MT50</strain>
    </source>
</reference>
<protein>
    <recommendedName>
        <fullName evidence="2">asparagine synthase (glutamine-hydrolyzing)</fullName>
        <ecNumber evidence="2">6.3.5.4</ecNumber>
    </recommendedName>
</protein>
<dbReference type="Proteomes" id="UP001230915">
    <property type="component" value="Unassembled WGS sequence"/>
</dbReference>
<dbReference type="SUPFAM" id="SSF52402">
    <property type="entry name" value="Adenine nucleotide alpha hydrolases-like"/>
    <property type="match status" value="1"/>
</dbReference>
<evidence type="ECO:0000256" key="3">
    <source>
        <dbReference type="ARBA" id="ARBA00048741"/>
    </source>
</evidence>
<proteinExistence type="predicted"/>
<evidence type="ECO:0000256" key="2">
    <source>
        <dbReference type="ARBA" id="ARBA00012737"/>
    </source>
</evidence>
<dbReference type="Gene3D" id="3.60.20.10">
    <property type="entry name" value="Glutamine Phosphoribosylpyrophosphate, subunit 1, domain 1"/>
    <property type="match status" value="1"/>
</dbReference>
<organism evidence="6 7">
    <name type="scientific">Mesonia profundi</name>
    <dbReference type="NCBI Taxonomy" id="3070998"/>
    <lineage>
        <taxon>Bacteria</taxon>
        <taxon>Pseudomonadati</taxon>
        <taxon>Bacteroidota</taxon>
        <taxon>Flavobacteriia</taxon>
        <taxon>Flavobacteriales</taxon>
        <taxon>Flavobacteriaceae</taxon>
        <taxon>Mesonia</taxon>
    </lineage>
</organism>
<comment type="catalytic activity">
    <reaction evidence="3">
        <text>L-aspartate + L-glutamine + ATP + H2O = L-asparagine + L-glutamate + AMP + diphosphate + H(+)</text>
        <dbReference type="Rhea" id="RHEA:12228"/>
        <dbReference type="ChEBI" id="CHEBI:15377"/>
        <dbReference type="ChEBI" id="CHEBI:15378"/>
        <dbReference type="ChEBI" id="CHEBI:29985"/>
        <dbReference type="ChEBI" id="CHEBI:29991"/>
        <dbReference type="ChEBI" id="CHEBI:30616"/>
        <dbReference type="ChEBI" id="CHEBI:33019"/>
        <dbReference type="ChEBI" id="CHEBI:58048"/>
        <dbReference type="ChEBI" id="CHEBI:58359"/>
        <dbReference type="ChEBI" id="CHEBI:456215"/>
        <dbReference type="EC" id="6.3.5.4"/>
    </reaction>
</comment>
<evidence type="ECO:0000313" key="6">
    <source>
        <dbReference type="EMBL" id="MDQ7916540.1"/>
    </source>
</evidence>
<dbReference type="Pfam" id="PF00733">
    <property type="entry name" value="Asn_synthase"/>
    <property type="match status" value="1"/>
</dbReference>
<accession>A0ABU0ZYZ3</accession>
<dbReference type="InterPro" id="IPR017932">
    <property type="entry name" value="GATase_2_dom"/>
</dbReference>
<dbReference type="PANTHER" id="PTHR43284:SF1">
    <property type="entry name" value="ASPARAGINE SYNTHETASE"/>
    <property type="match status" value="1"/>
</dbReference>
<dbReference type="SUPFAM" id="SSF56235">
    <property type="entry name" value="N-terminal nucleophile aminohydrolases (Ntn hydrolases)"/>
    <property type="match status" value="1"/>
</dbReference>
<evidence type="ECO:0000256" key="1">
    <source>
        <dbReference type="ARBA" id="ARBA00005187"/>
    </source>
</evidence>
<dbReference type="RefSeq" id="WP_308863191.1">
    <property type="nucleotide sequence ID" value="NZ_JAVHUL010000005.1"/>
</dbReference>
<dbReference type="InterPro" id="IPR051786">
    <property type="entry name" value="ASN_synthetase/amidase"/>
</dbReference>
<dbReference type="PANTHER" id="PTHR43284">
    <property type="entry name" value="ASPARAGINE SYNTHETASE (GLUTAMINE-HYDROLYZING)"/>
    <property type="match status" value="1"/>
</dbReference>
<sequence length="575" mass="67478">MAGIYGVLLKNNQQKDLYKNFYNSTFETTIREEITVKNFCFGRSVLDKFNDDRFLYQNEEYVICFEGINYSKITTPEKFIEAYIEKGSDFIKSLKGTFSGFIFSKKEEKLFIFNDHLSTKSVFYFYDKDLGFAFSSEMHVLSKLLRDHGISISYDFDGIYSLALYGQMFNDFTIVKEIKKLRYGSVLNFDSSNNSMKTEHYYKFSKKETSQSLEDVIETLDGFMINSIREEWQKDEDNNYERHLGLISGGMDSRVNTLIAKKMGFNKIDAYTYGNPESSDVKIANKIAKENFNSHLQYNLHKGDFLTENILENYVKATDGLTHFTANAIIYNVMSRINCQDYGMIHSGQLGDTVSGSFLKPDFNFKKNRDKIGLTGFVKQSELLDKMNFLEDLTNTYQHTDYELFAYEQRQVNGTLMGDRVFNNFIDLSSPFYQKDLLSYMLTVPNTFKLNQRIYFEWLQKKHPEVLVYKWEKIGLKPNSSFNINYGRLIKKYVNGGKKYFGLKYDSMNPISNWFQENPTILEKFDVVFKENIELIEDQELQKDLIKIYQDDIFEYRNKFAVITVILAIKLHFYN</sequence>
<dbReference type="Gene3D" id="3.40.50.620">
    <property type="entry name" value="HUPs"/>
    <property type="match status" value="1"/>
</dbReference>
<name>A0ABU0ZYZ3_9FLAO</name>
<dbReference type="InterPro" id="IPR014729">
    <property type="entry name" value="Rossmann-like_a/b/a_fold"/>
</dbReference>
<comment type="pathway">
    <text evidence="1">Amino-acid biosynthesis; L-asparagine biosynthesis; L-asparagine from L-aspartate (L-Gln route): step 1/1.</text>
</comment>
<dbReference type="InterPro" id="IPR029055">
    <property type="entry name" value="Ntn_hydrolases_N"/>
</dbReference>
<comment type="caution">
    <text evidence="6">The sequence shown here is derived from an EMBL/GenBank/DDBJ whole genome shotgun (WGS) entry which is preliminary data.</text>
</comment>
<evidence type="ECO:0000259" key="4">
    <source>
        <dbReference type="Pfam" id="PF00733"/>
    </source>
</evidence>
<dbReference type="EC" id="6.3.5.4" evidence="2"/>
<evidence type="ECO:0000259" key="5">
    <source>
        <dbReference type="Pfam" id="PF13537"/>
    </source>
</evidence>
<gene>
    <name evidence="6" type="ORF">RBU60_03055</name>
</gene>
<evidence type="ECO:0000313" key="7">
    <source>
        <dbReference type="Proteomes" id="UP001230915"/>
    </source>
</evidence>
<dbReference type="InterPro" id="IPR001962">
    <property type="entry name" value="Asn_synthase"/>
</dbReference>
<dbReference type="Pfam" id="PF13537">
    <property type="entry name" value="GATase_7"/>
    <property type="match status" value="1"/>
</dbReference>
<feature type="domain" description="Asparagine synthetase" evidence="4">
    <location>
        <begin position="246"/>
        <end position="398"/>
    </location>
</feature>